<name>A0A2P2DEI0_9LEPT</name>
<keyword evidence="2" id="KW-1185">Reference proteome</keyword>
<dbReference type="AlphaFoldDB" id="A0A2P2DEI0"/>
<sequence length="69" mass="7703">MIRKKILSFLPIHLLGQAVAREVVVILLLEEVGILHRAVVEGVVVVPVEEVTEEEAIEYVNLHPKPIQS</sequence>
<dbReference type="EMBL" id="BFAZ01000009">
    <property type="protein sequence ID" value="GBF43034.1"/>
    <property type="molecule type" value="Genomic_DNA"/>
</dbReference>
<dbReference type="Proteomes" id="UP000245206">
    <property type="component" value="Unassembled WGS sequence"/>
</dbReference>
<protein>
    <submittedName>
        <fullName evidence="1">Uncharacterized protein</fullName>
    </submittedName>
</protein>
<evidence type="ECO:0000313" key="2">
    <source>
        <dbReference type="Proteomes" id="UP000245206"/>
    </source>
</evidence>
<comment type="caution">
    <text evidence="1">The sequence shown here is derived from an EMBL/GenBank/DDBJ whole genome shotgun (WGS) entry which is preliminary data.</text>
</comment>
<evidence type="ECO:0000313" key="1">
    <source>
        <dbReference type="EMBL" id="GBF43034.1"/>
    </source>
</evidence>
<proteinExistence type="predicted"/>
<gene>
    <name evidence="1" type="ORF">LPTSP2_23300</name>
</gene>
<reference evidence="2" key="1">
    <citation type="journal article" date="2019" name="Microbiol. Immunol.">
        <title>Molecular and phenotypic characterization of Leptospira johnsonii sp. nov., Leptospira ellinghausenii sp. nov. and Leptospira ryugenii sp. nov. isolated from soil and water in Japan.</title>
        <authorList>
            <person name="Masuzawa T."/>
            <person name="Saito M."/>
            <person name="Nakao R."/>
            <person name="Nikaido Y."/>
            <person name="Matsumoto M."/>
            <person name="Ogawa M."/>
            <person name="Yokoyama M."/>
            <person name="Hidaka Y."/>
            <person name="Tomita J."/>
            <person name="Sakakibara K."/>
            <person name="Suzuki K."/>
            <person name="Yasuda S."/>
            <person name="Sato H."/>
            <person name="Yamaguchi M."/>
            <person name="Yoshida S.I."/>
            <person name="Koizumi N."/>
            <person name="Kawamura Y."/>
        </authorList>
    </citation>
    <scope>NUCLEOTIDE SEQUENCE [LARGE SCALE GENOMIC DNA]</scope>
    <source>
        <strain evidence="2">E18</strain>
    </source>
</reference>
<organism evidence="1 2">
    <name type="scientific">Leptospira ellinghausenii</name>
    <dbReference type="NCBI Taxonomy" id="1917822"/>
    <lineage>
        <taxon>Bacteria</taxon>
        <taxon>Pseudomonadati</taxon>
        <taxon>Spirochaetota</taxon>
        <taxon>Spirochaetia</taxon>
        <taxon>Leptospirales</taxon>
        <taxon>Leptospiraceae</taxon>
        <taxon>Leptospira</taxon>
    </lineage>
</organism>
<accession>A0A2P2DEI0</accession>